<dbReference type="PANTHER" id="PTHR30055">
    <property type="entry name" value="HTH-TYPE TRANSCRIPTIONAL REGULATOR RUTR"/>
    <property type="match status" value="1"/>
</dbReference>
<dbReference type="GO" id="GO:0003700">
    <property type="term" value="F:DNA-binding transcription factor activity"/>
    <property type="evidence" value="ECO:0007669"/>
    <property type="project" value="TreeGrafter"/>
</dbReference>
<feature type="region of interest" description="Disordered" evidence="5">
    <location>
        <begin position="15"/>
        <end position="34"/>
    </location>
</feature>
<dbReference type="Proteomes" id="UP000325003">
    <property type="component" value="Unassembled WGS sequence"/>
</dbReference>
<name>A0A5B1LKN3_9ACTN</name>
<dbReference type="InterPro" id="IPR009057">
    <property type="entry name" value="Homeodomain-like_sf"/>
</dbReference>
<dbReference type="AlphaFoldDB" id="A0A5B1LKN3"/>
<accession>A0A5B1LKN3</accession>
<dbReference type="Pfam" id="PF16859">
    <property type="entry name" value="TetR_C_11"/>
    <property type="match status" value="1"/>
</dbReference>
<dbReference type="PROSITE" id="PS50977">
    <property type="entry name" value="HTH_TETR_2"/>
    <property type="match status" value="1"/>
</dbReference>
<dbReference type="Gene3D" id="1.10.357.10">
    <property type="entry name" value="Tetracycline Repressor, domain 2"/>
    <property type="match status" value="1"/>
</dbReference>
<dbReference type="PRINTS" id="PR00455">
    <property type="entry name" value="HTHTETR"/>
</dbReference>
<evidence type="ECO:0000256" key="3">
    <source>
        <dbReference type="ARBA" id="ARBA00023163"/>
    </source>
</evidence>
<dbReference type="Gene3D" id="1.10.10.60">
    <property type="entry name" value="Homeodomain-like"/>
    <property type="match status" value="1"/>
</dbReference>
<dbReference type="EMBL" id="VUJV01000001">
    <property type="protein sequence ID" value="KAA1421281.1"/>
    <property type="molecule type" value="Genomic_DNA"/>
</dbReference>
<feature type="domain" description="HTH tetR-type" evidence="6">
    <location>
        <begin position="37"/>
        <end position="97"/>
    </location>
</feature>
<evidence type="ECO:0000256" key="1">
    <source>
        <dbReference type="ARBA" id="ARBA00023015"/>
    </source>
</evidence>
<evidence type="ECO:0000256" key="5">
    <source>
        <dbReference type="SAM" id="MobiDB-lite"/>
    </source>
</evidence>
<dbReference type="SUPFAM" id="SSF46689">
    <property type="entry name" value="Homeodomain-like"/>
    <property type="match status" value="1"/>
</dbReference>
<protein>
    <submittedName>
        <fullName evidence="7">TetR/AcrR family transcriptional regulator</fullName>
    </submittedName>
</protein>
<dbReference type="InterPro" id="IPR036271">
    <property type="entry name" value="Tet_transcr_reg_TetR-rel_C_sf"/>
</dbReference>
<evidence type="ECO:0000313" key="7">
    <source>
        <dbReference type="EMBL" id="KAA1421281.1"/>
    </source>
</evidence>
<evidence type="ECO:0000256" key="2">
    <source>
        <dbReference type="ARBA" id="ARBA00023125"/>
    </source>
</evidence>
<dbReference type="PANTHER" id="PTHR30055:SF230">
    <property type="entry name" value="TRANSCRIPTIONAL REGULATORY PROTEIN (PROBABLY TETR-FAMILY)-RELATED"/>
    <property type="match status" value="1"/>
</dbReference>
<evidence type="ECO:0000256" key="4">
    <source>
        <dbReference type="PROSITE-ProRule" id="PRU00335"/>
    </source>
</evidence>
<dbReference type="InterPro" id="IPR011075">
    <property type="entry name" value="TetR_C"/>
</dbReference>
<keyword evidence="8" id="KW-1185">Reference proteome</keyword>
<keyword evidence="2 4" id="KW-0238">DNA-binding</keyword>
<proteinExistence type="predicted"/>
<comment type="caution">
    <text evidence="7">The sequence shown here is derived from an EMBL/GenBank/DDBJ whole genome shotgun (WGS) entry which is preliminary data.</text>
</comment>
<keyword evidence="3" id="KW-0804">Transcription</keyword>
<dbReference type="InterPro" id="IPR050109">
    <property type="entry name" value="HTH-type_TetR-like_transc_reg"/>
</dbReference>
<dbReference type="InterPro" id="IPR001647">
    <property type="entry name" value="HTH_TetR"/>
</dbReference>
<dbReference type="Pfam" id="PF00440">
    <property type="entry name" value="TetR_N"/>
    <property type="match status" value="1"/>
</dbReference>
<dbReference type="GO" id="GO:0000976">
    <property type="term" value="F:transcription cis-regulatory region binding"/>
    <property type="evidence" value="ECO:0007669"/>
    <property type="project" value="TreeGrafter"/>
</dbReference>
<evidence type="ECO:0000313" key="8">
    <source>
        <dbReference type="Proteomes" id="UP000325003"/>
    </source>
</evidence>
<reference evidence="7 8" key="1">
    <citation type="submission" date="2019-09" db="EMBL/GenBank/DDBJ databases">
        <title>Nocardioides panacisoli sp. nov., isolated from the soil of a ginseng field.</title>
        <authorList>
            <person name="Cho C."/>
        </authorList>
    </citation>
    <scope>NUCLEOTIDE SEQUENCE [LARGE SCALE GENOMIC DNA]</scope>
    <source>
        <strain evidence="7 8">BN130099</strain>
    </source>
</reference>
<reference evidence="7 8" key="2">
    <citation type="submission" date="2019-09" db="EMBL/GenBank/DDBJ databases">
        <authorList>
            <person name="Jin C."/>
        </authorList>
    </citation>
    <scope>NUCLEOTIDE SEQUENCE [LARGE SCALE GENOMIC DNA]</scope>
    <source>
        <strain evidence="7 8">BN130099</strain>
    </source>
</reference>
<organism evidence="7 8">
    <name type="scientific">Nocardioides humilatus</name>
    <dbReference type="NCBI Taxonomy" id="2607660"/>
    <lineage>
        <taxon>Bacteria</taxon>
        <taxon>Bacillati</taxon>
        <taxon>Actinomycetota</taxon>
        <taxon>Actinomycetes</taxon>
        <taxon>Propionibacteriales</taxon>
        <taxon>Nocardioidaceae</taxon>
        <taxon>Nocardioides</taxon>
    </lineage>
</organism>
<dbReference type="SUPFAM" id="SSF48498">
    <property type="entry name" value="Tetracyclin repressor-like, C-terminal domain"/>
    <property type="match status" value="1"/>
</dbReference>
<feature type="DNA-binding region" description="H-T-H motif" evidence="4">
    <location>
        <begin position="60"/>
        <end position="79"/>
    </location>
</feature>
<keyword evidence="1" id="KW-0805">Transcription regulation</keyword>
<sequence>MADYDTLGSVFAEGAKMAPPNSDVGDVQRGAGRPRDPRIEQAALAAARELLVEVGYARLTVAAVAGRAGTTKAALYRRWPSLPHLVYEAAFPDDLLKDWHLGADLRADLLGIVVGTRDAFTTPVAAAALPGLLAEFSTHPVLHNALLSRFASVFEAIDDRLRDAATAGEVKAEARSEDLLRLMIGAALIGVLLGPETLDDAWAARITDILLEGIRP</sequence>
<evidence type="ECO:0000259" key="6">
    <source>
        <dbReference type="PROSITE" id="PS50977"/>
    </source>
</evidence>
<gene>
    <name evidence="7" type="ORF">F0U44_02930</name>
</gene>